<dbReference type="GO" id="GO:0005576">
    <property type="term" value="C:extracellular region"/>
    <property type="evidence" value="ECO:0007669"/>
    <property type="project" value="TreeGrafter"/>
</dbReference>
<organism evidence="2 3">
    <name type="scientific">Aspergillus bertholletiae</name>
    <dbReference type="NCBI Taxonomy" id="1226010"/>
    <lineage>
        <taxon>Eukaryota</taxon>
        <taxon>Fungi</taxon>
        <taxon>Dikarya</taxon>
        <taxon>Ascomycota</taxon>
        <taxon>Pezizomycotina</taxon>
        <taxon>Eurotiomycetes</taxon>
        <taxon>Eurotiomycetidae</taxon>
        <taxon>Eurotiales</taxon>
        <taxon>Aspergillaceae</taxon>
        <taxon>Aspergillus</taxon>
        <taxon>Aspergillus subgen. Circumdati</taxon>
    </lineage>
</organism>
<dbReference type="PANTHER" id="PTHR38123">
    <property type="entry name" value="CELL WALL SERINE-THREONINE-RICH GALACTOMANNOPROTEIN MP1 (AFU_ORTHOLOGUE AFUA_4G03240)"/>
    <property type="match status" value="1"/>
</dbReference>
<evidence type="ECO:0000313" key="2">
    <source>
        <dbReference type="EMBL" id="KAE8377567.1"/>
    </source>
</evidence>
<name>A0A5N7B636_9EURO</name>
<dbReference type="Pfam" id="PF12296">
    <property type="entry name" value="HsbA"/>
    <property type="match status" value="1"/>
</dbReference>
<keyword evidence="3" id="KW-1185">Reference proteome</keyword>
<reference evidence="2 3" key="1">
    <citation type="submission" date="2019-04" db="EMBL/GenBank/DDBJ databases">
        <title>Friends and foes A comparative genomics studyof 23 Aspergillus species from section Flavi.</title>
        <authorList>
            <consortium name="DOE Joint Genome Institute"/>
            <person name="Kjaerbolling I."/>
            <person name="Vesth T."/>
            <person name="Frisvad J.C."/>
            <person name="Nybo J.L."/>
            <person name="Theobald S."/>
            <person name="Kildgaard S."/>
            <person name="Isbrandt T."/>
            <person name="Kuo A."/>
            <person name="Sato A."/>
            <person name="Lyhne E.K."/>
            <person name="Kogle M.E."/>
            <person name="Wiebenga A."/>
            <person name="Kun R.S."/>
            <person name="Lubbers R.J."/>
            <person name="Makela M.R."/>
            <person name="Barry K."/>
            <person name="Chovatia M."/>
            <person name="Clum A."/>
            <person name="Daum C."/>
            <person name="Haridas S."/>
            <person name="He G."/>
            <person name="LaButti K."/>
            <person name="Lipzen A."/>
            <person name="Mondo S."/>
            <person name="Riley R."/>
            <person name="Salamov A."/>
            <person name="Simmons B.A."/>
            <person name="Magnuson J.K."/>
            <person name="Henrissat B."/>
            <person name="Mortensen U.H."/>
            <person name="Larsen T.O."/>
            <person name="Devries R.P."/>
            <person name="Grigoriev I.V."/>
            <person name="Machida M."/>
            <person name="Baker S.E."/>
            <person name="Andersen M.R."/>
        </authorList>
    </citation>
    <scope>NUCLEOTIDE SEQUENCE [LARGE SCALE GENOMIC DNA]</scope>
    <source>
        <strain evidence="2 3">IBT 29228</strain>
    </source>
</reference>
<dbReference type="AlphaFoldDB" id="A0A5N7B636"/>
<evidence type="ECO:0000313" key="3">
    <source>
        <dbReference type="Proteomes" id="UP000326198"/>
    </source>
</evidence>
<proteinExistence type="predicted"/>
<accession>A0A5N7B636</accession>
<keyword evidence="1" id="KW-0732">Signal</keyword>
<dbReference type="Proteomes" id="UP000326198">
    <property type="component" value="Unassembled WGS sequence"/>
</dbReference>
<dbReference type="InterPro" id="IPR021054">
    <property type="entry name" value="Cell_wall_mannoprotein_1"/>
</dbReference>
<dbReference type="OrthoDB" id="3485059at2759"/>
<dbReference type="PANTHER" id="PTHR38123:SF1">
    <property type="entry name" value="HYDROPHOBIC SURFACE BINDING PROTEIN"/>
    <property type="match status" value="1"/>
</dbReference>
<sequence length="180" mass="19597">MYLLQSLLALLLLTLAVSTSVPTPLTRDATAVINDFRTLSTDLSALVKSVATYNGELFPALDIQMKEAAVERDLEQATRDTTAATPFTMSESAITTRALLGLEPDLRTALGTLVQKKPLVDQIKLGPVVRMALVSLKSKTESFLAALQDKSTAVDRTALVTKMREFNVVFESAIKAYTYL</sequence>
<feature type="signal peptide" evidence="1">
    <location>
        <begin position="1"/>
        <end position="18"/>
    </location>
</feature>
<evidence type="ECO:0008006" key="4">
    <source>
        <dbReference type="Google" id="ProtNLM"/>
    </source>
</evidence>
<feature type="chain" id="PRO_5024788938" description="Hydrophobic surface binding protein A-domain-containing protein" evidence="1">
    <location>
        <begin position="19"/>
        <end position="180"/>
    </location>
</feature>
<evidence type="ECO:0000256" key="1">
    <source>
        <dbReference type="SAM" id="SignalP"/>
    </source>
</evidence>
<dbReference type="EMBL" id="ML736221">
    <property type="protein sequence ID" value="KAE8377567.1"/>
    <property type="molecule type" value="Genomic_DNA"/>
</dbReference>
<gene>
    <name evidence="2" type="ORF">BDV26DRAFT_293043</name>
</gene>
<protein>
    <recommendedName>
        <fullName evidence="4">Hydrophobic surface binding protein A-domain-containing protein</fullName>
    </recommendedName>
</protein>
<dbReference type="Gene3D" id="1.20.1280.140">
    <property type="match status" value="1"/>
</dbReference>